<dbReference type="GO" id="GO:0006508">
    <property type="term" value="P:proteolysis"/>
    <property type="evidence" value="ECO:0007669"/>
    <property type="project" value="UniProtKB-KW"/>
</dbReference>
<feature type="region of interest" description="Disordered" evidence="3">
    <location>
        <begin position="567"/>
        <end position="621"/>
    </location>
</feature>
<feature type="coiled-coil region" evidence="2">
    <location>
        <begin position="1314"/>
        <end position="1341"/>
    </location>
</feature>
<dbReference type="GO" id="GO:0015074">
    <property type="term" value="P:DNA integration"/>
    <property type="evidence" value="ECO:0007669"/>
    <property type="project" value="InterPro"/>
</dbReference>
<dbReference type="InterPro" id="IPR012337">
    <property type="entry name" value="RNaseH-like_sf"/>
</dbReference>
<protein>
    <submittedName>
        <fullName evidence="8">Copia protein (Gag-int-pol protein) [Cleaved into: Copia VLP protein Copia protease ]</fullName>
    </submittedName>
</protein>
<dbReference type="PANTHER" id="PTHR11439">
    <property type="entry name" value="GAG-POL-RELATED RETROTRANSPOSON"/>
    <property type="match status" value="1"/>
</dbReference>
<dbReference type="GO" id="GO:0008270">
    <property type="term" value="F:zinc ion binding"/>
    <property type="evidence" value="ECO:0007669"/>
    <property type="project" value="UniProtKB-KW"/>
</dbReference>
<dbReference type="InterPro" id="IPR043502">
    <property type="entry name" value="DNA/RNA_pol_sf"/>
</dbReference>
<feature type="compositionally biased region" description="Polar residues" evidence="3">
    <location>
        <begin position="81"/>
        <end position="90"/>
    </location>
</feature>
<feature type="compositionally biased region" description="Basic and acidic residues" evidence="3">
    <location>
        <begin position="92"/>
        <end position="108"/>
    </location>
</feature>
<keyword evidence="1" id="KW-0863">Zinc-finger</keyword>
<dbReference type="InterPro" id="IPR036397">
    <property type="entry name" value="RNaseH_sf"/>
</dbReference>
<feature type="compositionally biased region" description="Basic and acidic residues" evidence="3">
    <location>
        <begin position="266"/>
        <end position="275"/>
    </location>
</feature>
<dbReference type="GO" id="GO:0003676">
    <property type="term" value="F:nucleic acid binding"/>
    <property type="evidence" value="ECO:0007669"/>
    <property type="project" value="InterPro"/>
</dbReference>
<evidence type="ECO:0000313" key="8">
    <source>
        <dbReference type="EMBL" id="CAL4763250.1"/>
    </source>
</evidence>
<feature type="domain" description="C3H1-type" evidence="4">
    <location>
        <begin position="531"/>
        <end position="559"/>
    </location>
</feature>
<dbReference type="EMBL" id="CAMXCT010000234">
    <property type="protein sequence ID" value="CAI3975938.1"/>
    <property type="molecule type" value="Genomic_DNA"/>
</dbReference>
<feature type="compositionally biased region" description="Acidic residues" evidence="3">
    <location>
        <begin position="915"/>
        <end position="936"/>
    </location>
</feature>
<evidence type="ECO:0000256" key="1">
    <source>
        <dbReference type="PROSITE-ProRule" id="PRU00723"/>
    </source>
</evidence>
<feature type="compositionally biased region" description="Pro residues" evidence="3">
    <location>
        <begin position="983"/>
        <end position="993"/>
    </location>
</feature>
<name>A0A9P1BP65_9DINO</name>
<reference evidence="6" key="1">
    <citation type="submission" date="2022-10" db="EMBL/GenBank/DDBJ databases">
        <authorList>
            <person name="Chen Y."/>
            <person name="Dougan E. K."/>
            <person name="Chan C."/>
            <person name="Rhodes N."/>
            <person name="Thang M."/>
        </authorList>
    </citation>
    <scope>NUCLEOTIDE SEQUENCE</scope>
</reference>
<dbReference type="SUPFAM" id="SSF53098">
    <property type="entry name" value="Ribonuclease H-like"/>
    <property type="match status" value="1"/>
</dbReference>
<keyword evidence="8" id="KW-0645">Protease</keyword>
<keyword evidence="1" id="KW-0862">Zinc</keyword>
<dbReference type="InterPro" id="IPR001584">
    <property type="entry name" value="Integrase_cat-core"/>
</dbReference>
<feature type="zinc finger region" description="C3H1-type" evidence="1">
    <location>
        <begin position="531"/>
        <end position="559"/>
    </location>
</feature>
<feature type="region of interest" description="Disordered" evidence="3">
    <location>
        <begin position="912"/>
        <end position="1009"/>
    </location>
</feature>
<dbReference type="EMBL" id="CAMXCT030000234">
    <property type="protein sequence ID" value="CAL4763250.1"/>
    <property type="molecule type" value="Genomic_DNA"/>
</dbReference>
<keyword evidence="9" id="KW-1185">Reference proteome</keyword>
<dbReference type="Pfam" id="PF07727">
    <property type="entry name" value="RVT_2"/>
    <property type="match status" value="1"/>
</dbReference>
<feature type="region of interest" description="Disordered" evidence="3">
    <location>
        <begin position="1"/>
        <end position="161"/>
    </location>
</feature>
<evidence type="ECO:0000313" key="7">
    <source>
        <dbReference type="EMBL" id="CAL1129313.1"/>
    </source>
</evidence>
<feature type="region of interest" description="Disordered" evidence="3">
    <location>
        <begin position="266"/>
        <end position="320"/>
    </location>
</feature>
<dbReference type="CDD" id="cd09272">
    <property type="entry name" value="RNase_HI_RT_Ty1"/>
    <property type="match status" value="1"/>
</dbReference>
<evidence type="ECO:0000313" key="9">
    <source>
        <dbReference type="Proteomes" id="UP001152797"/>
    </source>
</evidence>
<dbReference type="OrthoDB" id="1645289at2759"/>
<feature type="compositionally biased region" description="Basic and acidic residues" evidence="3">
    <location>
        <begin position="282"/>
        <end position="316"/>
    </location>
</feature>
<dbReference type="InterPro" id="IPR013103">
    <property type="entry name" value="RVT_2"/>
</dbReference>
<evidence type="ECO:0000259" key="5">
    <source>
        <dbReference type="PROSITE" id="PS50994"/>
    </source>
</evidence>
<dbReference type="GO" id="GO:0008233">
    <property type="term" value="F:peptidase activity"/>
    <property type="evidence" value="ECO:0007669"/>
    <property type="project" value="UniProtKB-KW"/>
</dbReference>
<evidence type="ECO:0000256" key="2">
    <source>
        <dbReference type="SAM" id="Coils"/>
    </source>
</evidence>
<evidence type="ECO:0000256" key="3">
    <source>
        <dbReference type="SAM" id="MobiDB-lite"/>
    </source>
</evidence>
<keyword evidence="1" id="KW-0479">Metal-binding</keyword>
<feature type="domain" description="Integrase catalytic" evidence="5">
    <location>
        <begin position="1013"/>
        <end position="1142"/>
    </location>
</feature>
<feature type="compositionally biased region" description="Basic and acidic residues" evidence="3">
    <location>
        <begin position="9"/>
        <end position="31"/>
    </location>
</feature>
<feature type="compositionally biased region" description="Polar residues" evidence="3">
    <location>
        <begin position="134"/>
        <end position="146"/>
    </location>
</feature>
<organism evidence="6">
    <name type="scientific">Cladocopium goreaui</name>
    <dbReference type="NCBI Taxonomy" id="2562237"/>
    <lineage>
        <taxon>Eukaryota</taxon>
        <taxon>Sar</taxon>
        <taxon>Alveolata</taxon>
        <taxon>Dinophyceae</taxon>
        <taxon>Suessiales</taxon>
        <taxon>Symbiodiniaceae</taxon>
        <taxon>Cladocopium</taxon>
    </lineage>
</organism>
<dbReference type="SUPFAM" id="SSF56672">
    <property type="entry name" value="DNA/RNA polymerases"/>
    <property type="match status" value="1"/>
</dbReference>
<dbReference type="PROSITE" id="PS50994">
    <property type="entry name" value="INTEGRASE"/>
    <property type="match status" value="1"/>
</dbReference>
<keyword evidence="8" id="KW-0378">Hydrolase</keyword>
<sequence length="1986" mass="223798">MYGRRKASRKELEQGEKEMKEAHERLAKEMEESGELQLEDGGKEAEGFESPQVSQRDIAKGSEEMPKGTPKTFVPALPESAPSQEISATQEPAERPEAKAEVRPEVKSPRSSTKGRMSPEVTEPAAIEDRPSGTKVSLQGASNGPTPQHALIGRSPETDAVISPAQPLFDDQQLRRFQELYAQAPWLYPQGGQIPMPPPPFQHPVARPLFLEQDERRLQGTAGMVDQTPFVYPYMPSVGPQENMELKKELKELMDENRRLRDRVEVLEKGNEDPKFSTPEGNTKEAETTSKEAETTRKEAETTRKEAETTSKEAETTKGPIDLNDWMALIEPMMSDLSNSSSQWWLERRASTLLLMAVPEPQREELISSKRLTALSIICQLLVIYQPGGLAEKELILRSLEQPPESANLSEAVQNLRKWSRWRRRAADLRISEPDPFLLLKGLNRIIRKPLEQNRDLSFRISLARSTLQVDSTPTSSSVASFALHLIAEFEQVVHQEATNAPKKKVEEKPKVAKLKKLEEEKSPTKKEDAREERGKCKFYLSDTGCRRGKSCQWSHDQKDEKRRCWTCGSPEHMAPSCTRPKGPGDTSPTRLKAQRAEGEESSPSSSKGKEEEGSQEQQASMKDLLEQANKMLKNLTSATTTSSTTSSAGSEARDEIVDRLQQQLDSLKLKVFKLSKVSYGNSQGLVDSGATHALRPIRQGESLDSYKTVPVTLANGQSTQLHMTPGGPEGDFNVMVSSPICLPEKTQASHWLERGINKIAFAMEQPASPKDYMPETVSFWDTKEWTALKKEFAWEETTFQQGAMGGVATKPTTFGGNLNLEINKHKKFKEGKEKGEIKTSKDLARWAPGVMSMVAEALMLQVPYPVGGVLSVDVAGPLIPAKDIGGLYTRWMLVGTLTWAVPAESDKLKVPEVPDAEGDEPQIDINPEEPNENQEEEKALKDKEGEEGKEEGDEAQVRVWEEEEEGNGEKEGEKDPALPGGGLPPPPYLLPPPEKKEGDPDPQPGGFDIKIFRLAAPMQTKTSKQVTKTTMEFLLKLKMDGFHVGRIHSDRGHEFSGPFRKWALDRGIMLTRTPGDDPRANGRVEVAVKSFKTHIRRLLKQAEVGSEMWPLAARYADALNRSWRIGDAPAFPPFLQEILVRRRTWRRGVFEPTVEKVKYLFPAPEEHGHWVQPADERPRVTKYVMRKATEPITNEKWVAIEKEVADTLTTRRRLREKTTVRKMEFEEKKTEESQKEDEEKFQKLKLRLSRIIEEEMKLMVEDHPELAKDELAWIAKMKKMMEEPTEEDEILQTKVISSREVAQHWNEWLFAINEEVQSLLEEKQAMKKVTKKELEELQKKASAEGRSVEIIPSKLVFTVKAGPNGGKKKTRWVICGNYEAKKDSEQTFSSGADSAAFRIAVWAAARHQWLATVLDIKTAFLNAAMEQGDQEDILVVRPPALFTEKGYMAKDVFFLPTKAVYGLRRSPRLWGNCRDETMEDFEVQAEVEEKKETWKTSKPEDVSGEPIRFLGMEVSKRTEEEGKEVWYVTQKSYIKDLVEKSEEKVKERKIPITRDQAHIEEPSSPPTVDQVRGAQKCVGEVLWLLTRSRPDLMYGVSRMGSNVLRNPVKVMELGEQMKGYLKRTAEEGLRYQVEFREEISLQAFSDASFSPEGAESHGSFLILLEGSPIFWRAGRQSMVTLSTAESEMTEVIEAMTAGESVAVIIQELYPLVTKTAYTDSQAAEAILTCDGGSWRTRHLRLRSAFARQSIAKGEWALQHVPGDQMLADLGTKALHAPRLEKLKELMSMGTIKEEEKEDEVEERKDEEKKEKEMKNWAEAAQAVRLITMAAAISTAKAVEEEEKKDGEGFTFERMVVCYTVFVVLATLLVKRIWKDIFGSWDEIEREERLIQAELNAAQPGDAILGPIDQLPDDEFPELPFKVFTTRSRFGAALAPGPLQNFITAGELMDAKYLRAIATALRITVLTLDGEKEINGMLNNKIDQNQ</sequence>
<proteinExistence type="predicted"/>
<feature type="compositionally biased region" description="Basic and acidic residues" evidence="3">
    <location>
        <begin position="57"/>
        <end position="66"/>
    </location>
</feature>
<keyword evidence="2" id="KW-0175">Coiled coil</keyword>
<dbReference type="EMBL" id="CAMXCT020000234">
    <property type="protein sequence ID" value="CAL1129313.1"/>
    <property type="molecule type" value="Genomic_DNA"/>
</dbReference>
<dbReference type="InterPro" id="IPR000571">
    <property type="entry name" value="Znf_CCCH"/>
</dbReference>
<comment type="caution">
    <text evidence="6">The sequence shown here is derived from an EMBL/GenBank/DDBJ whole genome shotgun (WGS) entry which is preliminary data.</text>
</comment>
<dbReference type="Gene3D" id="3.30.420.10">
    <property type="entry name" value="Ribonuclease H-like superfamily/Ribonuclease H"/>
    <property type="match status" value="1"/>
</dbReference>
<evidence type="ECO:0000259" key="4">
    <source>
        <dbReference type="PROSITE" id="PS50103"/>
    </source>
</evidence>
<evidence type="ECO:0000313" key="6">
    <source>
        <dbReference type="EMBL" id="CAI3975938.1"/>
    </source>
</evidence>
<feature type="compositionally biased region" description="Basic and acidic residues" evidence="3">
    <location>
        <begin position="937"/>
        <end position="947"/>
    </location>
</feature>
<reference evidence="7" key="2">
    <citation type="submission" date="2024-04" db="EMBL/GenBank/DDBJ databases">
        <authorList>
            <person name="Chen Y."/>
            <person name="Shah S."/>
            <person name="Dougan E. K."/>
            <person name="Thang M."/>
            <person name="Chan C."/>
        </authorList>
    </citation>
    <scope>NUCLEOTIDE SEQUENCE [LARGE SCALE GENOMIC DNA]</scope>
</reference>
<feature type="compositionally biased region" description="Basic and acidic residues" evidence="3">
    <location>
        <begin position="968"/>
        <end position="977"/>
    </location>
</feature>
<dbReference type="PROSITE" id="PS50103">
    <property type="entry name" value="ZF_C3H1"/>
    <property type="match status" value="1"/>
</dbReference>
<accession>A0A9P1BP65</accession>
<dbReference type="Proteomes" id="UP001152797">
    <property type="component" value="Unassembled WGS sequence"/>
</dbReference>
<gene>
    <name evidence="6" type="ORF">C1SCF055_LOCUS4207</name>
</gene>
<feature type="region of interest" description="Disordered" evidence="3">
    <location>
        <begin position="515"/>
        <end position="534"/>
    </location>
</feature>